<dbReference type="InterPro" id="IPR011006">
    <property type="entry name" value="CheY-like_superfamily"/>
</dbReference>
<dbReference type="Proteomes" id="UP000051999">
    <property type="component" value="Unassembled WGS sequence"/>
</dbReference>
<keyword evidence="1 5" id="KW-0597">Phosphoprotein</keyword>
<dbReference type="SMART" id="SM00421">
    <property type="entry name" value="HTH_LUXR"/>
    <property type="match status" value="1"/>
</dbReference>
<evidence type="ECO:0000259" key="6">
    <source>
        <dbReference type="PROSITE" id="PS50043"/>
    </source>
</evidence>
<evidence type="ECO:0000313" key="9">
    <source>
        <dbReference type="Proteomes" id="UP000051999"/>
    </source>
</evidence>
<dbReference type="GO" id="GO:0006355">
    <property type="term" value="P:regulation of DNA-templated transcription"/>
    <property type="evidence" value="ECO:0007669"/>
    <property type="project" value="InterPro"/>
</dbReference>
<dbReference type="Pfam" id="PF00072">
    <property type="entry name" value="Response_reg"/>
    <property type="match status" value="1"/>
</dbReference>
<keyword evidence="4" id="KW-0804">Transcription</keyword>
<proteinExistence type="predicted"/>
<dbReference type="GO" id="GO:0000160">
    <property type="term" value="P:phosphorelay signal transduction system"/>
    <property type="evidence" value="ECO:0007669"/>
    <property type="project" value="InterPro"/>
</dbReference>
<evidence type="ECO:0000256" key="1">
    <source>
        <dbReference type="ARBA" id="ARBA00022553"/>
    </source>
</evidence>
<dbReference type="STRING" id="1114972.FD35_GL001178"/>
<dbReference type="PROSITE" id="PS50043">
    <property type="entry name" value="HTH_LUXR_2"/>
    <property type="match status" value="1"/>
</dbReference>
<dbReference type="AlphaFoldDB" id="A0A0R1RPI6"/>
<dbReference type="EMBL" id="AZFF01000002">
    <property type="protein sequence ID" value="KRL56884.1"/>
    <property type="molecule type" value="Genomic_DNA"/>
</dbReference>
<reference evidence="8 9" key="1">
    <citation type="journal article" date="2015" name="Genome Announc.">
        <title>Expanding the biotechnology potential of lactobacilli through comparative genomics of 213 strains and associated genera.</title>
        <authorList>
            <person name="Sun Z."/>
            <person name="Harris H.M."/>
            <person name="McCann A."/>
            <person name="Guo C."/>
            <person name="Argimon S."/>
            <person name="Zhang W."/>
            <person name="Yang X."/>
            <person name="Jeffery I.B."/>
            <person name="Cooney J.C."/>
            <person name="Kagawa T.F."/>
            <person name="Liu W."/>
            <person name="Song Y."/>
            <person name="Salvetti E."/>
            <person name="Wrobel A."/>
            <person name="Rasinkangas P."/>
            <person name="Parkhill J."/>
            <person name="Rea M.C."/>
            <person name="O'Sullivan O."/>
            <person name="Ritari J."/>
            <person name="Douillard F.P."/>
            <person name="Paul Ross R."/>
            <person name="Yang R."/>
            <person name="Briner A.E."/>
            <person name="Felis G.E."/>
            <person name="de Vos W.M."/>
            <person name="Barrangou R."/>
            <person name="Klaenhammer T.R."/>
            <person name="Caufield P.W."/>
            <person name="Cui Y."/>
            <person name="Zhang H."/>
            <person name="O'Toole P.W."/>
        </authorList>
    </citation>
    <scope>NUCLEOTIDE SEQUENCE [LARGE SCALE GENOMIC DNA]</scope>
    <source>
        <strain evidence="8 9">DSM 15814</strain>
    </source>
</reference>
<dbReference type="OrthoDB" id="9780153at2"/>
<evidence type="ECO:0000256" key="5">
    <source>
        <dbReference type="PROSITE-ProRule" id="PRU00169"/>
    </source>
</evidence>
<dbReference type="CDD" id="cd06170">
    <property type="entry name" value="LuxR_C_like"/>
    <property type="match status" value="1"/>
</dbReference>
<dbReference type="InterPro" id="IPR058245">
    <property type="entry name" value="NreC/VraR/RcsB-like_REC"/>
</dbReference>
<dbReference type="Pfam" id="PF00196">
    <property type="entry name" value="GerE"/>
    <property type="match status" value="1"/>
</dbReference>
<dbReference type="PROSITE" id="PS00622">
    <property type="entry name" value="HTH_LUXR_1"/>
    <property type="match status" value="1"/>
</dbReference>
<dbReference type="Gene3D" id="3.40.50.2300">
    <property type="match status" value="1"/>
</dbReference>
<evidence type="ECO:0000259" key="7">
    <source>
        <dbReference type="PROSITE" id="PS50110"/>
    </source>
</evidence>
<dbReference type="InterPro" id="IPR039420">
    <property type="entry name" value="WalR-like"/>
</dbReference>
<feature type="modified residue" description="4-aspartylphosphate" evidence="5">
    <location>
        <position position="54"/>
    </location>
</feature>
<dbReference type="RefSeq" id="WP_017262473.1">
    <property type="nucleotide sequence ID" value="NZ_AUAW01000004.1"/>
</dbReference>
<dbReference type="SUPFAM" id="SSF52172">
    <property type="entry name" value="CheY-like"/>
    <property type="match status" value="1"/>
</dbReference>
<keyword evidence="3" id="KW-0238">DNA-binding</keyword>
<organism evidence="8 9">
    <name type="scientific">Furfurilactobacillus rossiae DSM 15814</name>
    <dbReference type="NCBI Taxonomy" id="1114972"/>
    <lineage>
        <taxon>Bacteria</taxon>
        <taxon>Bacillati</taxon>
        <taxon>Bacillota</taxon>
        <taxon>Bacilli</taxon>
        <taxon>Lactobacillales</taxon>
        <taxon>Lactobacillaceae</taxon>
        <taxon>Furfurilactobacillus</taxon>
    </lineage>
</organism>
<dbReference type="InterPro" id="IPR016032">
    <property type="entry name" value="Sig_transdc_resp-reg_C-effctor"/>
</dbReference>
<evidence type="ECO:0000256" key="3">
    <source>
        <dbReference type="ARBA" id="ARBA00023125"/>
    </source>
</evidence>
<keyword evidence="2" id="KW-0805">Transcription regulation</keyword>
<dbReference type="InterPro" id="IPR000792">
    <property type="entry name" value="Tscrpt_reg_LuxR_C"/>
</dbReference>
<comment type="caution">
    <text evidence="8">The sequence shown here is derived from an EMBL/GenBank/DDBJ whole genome shotgun (WGS) entry which is preliminary data.</text>
</comment>
<dbReference type="SMART" id="SM00448">
    <property type="entry name" value="REC"/>
    <property type="match status" value="1"/>
</dbReference>
<dbReference type="PROSITE" id="PS50110">
    <property type="entry name" value="RESPONSE_REGULATORY"/>
    <property type="match status" value="1"/>
</dbReference>
<feature type="domain" description="HTH luxR-type" evidence="6">
    <location>
        <begin position="148"/>
        <end position="213"/>
    </location>
</feature>
<dbReference type="PANTHER" id="PTHR43214">
    <property type="entry name" value="TWO-COMPONENT RESPONSE REGULATOR"/>
    <property type="match status" value="1"/>
</dbReference>
<protein>
    <submittedName>
        <fullName evidence="8">Oxygen regulatory protein NreC</fullName>
    </submittedName>
</protein>
<dbReference type="PANTHER" id="PTHR43214:SF37">
    <property type="entry name" value="TRANSCRIPTIONAL REGULATORY PROTEIN YDFI"/>
    <property type="match status" value="1"/>
</dbReference>
<dbReference type="CDD" id="cd17535">
    <property type="entry name" value="REC_NarL-like"/>
    <property type="match status" value="1"/>
</dbReference>
<name>A0A0R1RPI6_9LACO</name>
<dbReference type="eggNOG" id="COG2197">
    <property type="taxonomic scope" value="Bacteria"/>
</dbReference>
<dbReference type="PRINTS" id="PR00038">
    <property type="entry name" value="HTHLUXR"/>
</dbReference>
<dbReference type="SUPFAM" id="SSF46894">
    <property type="entry name" value="C-terminal effector domain of the bipartite response regulators"/>
    <property type="match status" value="1"/>
</dbReference>
<dbReference type="PATRIC" id="fig|1114972.6.peg.1194"/>
<evidence type="ECO:0000256" key="4">
    <source>
        <dbReference type="ARBA" id="ARBA00023163"/>
    </source>
</evidence>
<dbReference type="GO" id="GO:0003677">
    <property type="term" value="F:DNA binding"/>
    <property type="evidence" value="ECO:0007669"/>
    <property type="project" value="UniProtKB-KW"/>
</dbReference>
<dbReference type="InterPro" id="IPR001789">
    <property type="entry name" value="Sig_transdc_resp-reg_receiver"/>
</dbReference>
<sequence>MLSVLVADDHAVVRSGLTYLINKQPGLRVVDEAATGTEASLRVEEGGIDILVMDLSMPPGENGLVTTKRLHDAFPKTKILILSMHDERTYINQAIKNGAMGYVLKSSPDTEVIRGLTVIASGKKYLDSNIKMTASDIDKINPDATDVELGSYQALSKREREVLPLIALGYSNKEIATKLFISTKTVEAHKANIMRKLDIHVHVDLVRYAIKHHLIEF</sequence>
<evidence type="ECO:0000313" key="8">
    <source>
        <dbReference type="EMBL" id="KRL56884.1"/>
    </source>
</evidence>
<feature type="domain" description="Response regulatory" evidence="7">
    <location>
        <begin position="3"/>
        <end position="120"/>
    </location>
</feature>
<accession>A0A0R1RPI6</accession>
<gene>
    <name evidence="8" type="ORF">FD35_GL001178</name>
</gene>
<evidence type="ECO:0000256" key="2">
    <source>
        <dbReference type="ARBA" id="ARBA00023015"/>
    </source>
</evidence>
<keyword evidence="9" id="KW-1185">Reference proteome</keyword>